<feature type="region of interest" description="Disordered" evidence="1">
    <location>
        <begin position="68"/>
        <end position="117"/>
    </location>
</feature>
<keyword evidence="2" id="KW-0808">Transferase</keyword>
<protein>
    <submittedName>
        <fullName evidence="2">Glucose-1-phosphate adenylyltransferase domain protein</fullName>
        <ecNumber evidence="2">2.7.7.27</ecNumber>
    </submittedName>
</protein>
<sequence>MNLIYDEDPDYIVVFGPITCTGWTPSRWCGSTSTAARARRWLASGCPLGGDGVRVPRRRRLRSHPQLCGEARRPARHARRSGVHVRVDGQLHLHHQGAHRRDPRRRRGREFRPRHGR</sequence>
<feature type="compositionally biased region" description="Basic residues" evidence="1">
    <location>
        <begin position="74"/>
        <end position="83"/>
    </location>
</feature>
<dbReference type="AlphaFoldDB" id="X8DZE7"/>
<gene>
    <name evidence="2" type="ORF">I553_9487</name>
</gene>
<proteinExistence type="predicted"/>
<accession>X8DZE7</accession>
<name>X8DZE7_MYCXE</name>
<dbReference type="GO" id="GO:0008878">
    <property type="term" value="F:glucose-1-phosphate adenylyltransferase activity"/>
    <property type="evidence" value="ECO:0007669"/>
    <property type="project" value="UniProtKB-EC"/>
</dbReference>
<evidence type="ECO:0000313" key="2">
    <source>
        <dbReference type="EMBL" id="EUA73331.1"/>
    </source>
</evidence>
<organism evidence="2">
    <name type="scientific">Mycobacterium xenopi 4042</name>
    <dbReference type="NCBI Taxonomy" id="1299334"/>
    <lineage>
        <taxon>Bacteria</taxon>
        <taxon>Bacillati</taxon>
        <taxon>Actinomycetota</taxon>
        <taxon>Actinomycetes</taxon>
        <taxon>Mycobacteriales</taxon>
        <taxon>Mycobacteriaceae</taxon>
        <taxon>Mycobacterium</taxon>
    </lineage>
</organism>
<dbReference type="EC" id="2.7.7.27" evidence="2"/>
<reference evidence="2" key="1">
    <citation type="submission" date="2014-01" db="EMBL/GenBank/DDBJ databases">
        <authorList>
            <person name="Brown-Elliot B."/>
            <person name="Wallace R."/>
            <person name="Lenaerts A."/>
            <person name="Ordway D."/>
            <person name="DeGroote M.A."/>
            <person name="Parker T."/>
            <person name="Sizemore C."/>
            <person name="Tallon L.J."/>
            <person name="Sadzewicz L.K."/>
            <person name="Sengamalay N."/>
            <person name="Fraser C.M."/>
            <person name="Hine E."/>
            <person name="Shefchek K.A."/>
            <person name="Das S.P."/>
            <person name="Tettelin H."/>
        </authorList>
    </citation>
    <scope>NUCLEOTIDE SEQUENCE [LARGE SCALE GENOMIC DNA]</scope>
    <source>
        <strain evidence="2">4042</strain>
    </source>
</reference>
<evidence type="ECO:0000256" key="1">
    <source>
        <dbReference type="SAM" id="MobiDB-lite"/>
    </source>
</evidence>
<dbReference type="EMBL" id="JAOB01000011">
    <property type="protein sequence ID" value="EUA73331.1"/>
    <property type="molecule type" value="Genomic_DNA"/>
</dbReference>
<keyword evidence="2" id="KW-0548">Nucleotidyltransferase</keyword>
<feature type="compositionally biased region" description="Basic residues" evidence="1">
    <location>
        <begin position="92"/>
        <end position="109"/>
    </location>
</feature>
<comment type="caution">
    <text evidence="2">The sequence shown here is derived from an EMBL/GenBank/DDBJ whole genome shotgun (WGS) entry which is preliminary data.</text>
</comment>